<organism evidence="1 2">
    <name type="scientific">Araneus ventricosus</name>
    <name type="common">Orbweaver spider</name>
    <name type="synonym">Epeira ventricosa</name>
    <dbReference type="NCBI Taxonomy" id="182803"/>
    <lineage>
        <taxon>Eukaryota</taxon>
        <taxon>Metazoa</taxon>
        <taxon>Ecdysozoa</taxon>
        <taxon>Arthropoda</taxon>
        <taxon>Chelicerata</taxon>
        <taxon>Arachnida</taxon>
        <taxon>Araneae</taxon>
        <taxon>Araneomorphae</taxon>
        <taxon>Entelegynae</taxon>
        <taxon>Araneoidea</taxon>
        <taxon>Araneidae</taxon>
        <taxon>Araneus</taxon>
    </lineage>
</organism>
<reference evidence="1 2" key="1">
    <citation type="journal article" date="2019" name="Sci. Rep.">
        <title>Orb-weaving spider Araneus ventricosus genome elucidates the spidroin gene catalogue.</title>
        <authorList>
            <person name="Kono N."/>
            <person name="Nakamura H."/>
            <person name="Ohtoshi R."/>
            <person name="Moran D.A.P."/>
            <person name="Shinohara A."/>
            <person name="Yoshida Y."/>
            <person name="Fujiwara M."/>
            <person name="Mori M."/>
            <person name="Tomita M."/>
            <person name="Arakawa K."/>
        </authorList>
    </citation>
    <scope>NUCLEOTIDE SEQUENCE [LARGE SCALE GENOMIC DNA]</scope>
</reference>
<dbReference type="AlphaFoldDB" id="A0A4Y2G719"/>
<protein>
    <submittedName>
        <fullName evidence="1">Uncharacterized protein</fullName>
    </submittedName>
</protein>
<gene>
    <name evidence="1" type="ORF">AVEN_85959_1</name>
</gene>
<comment type="caution">
    <text evidence="1">The sequence shown here is derived from an EMBL/GenBank/DDBJ whole genome shotgun (WGS) entry which is preliminary data.</text>
</comment>
<name>A0A4Y2G719_ARAVE</name>
<sequence length="129" mass="15059">MVKTTARLRFHGLHLSARWSTPTLEYGGSHIFKPTSSKALDQLKWRCRRCLLLLATEISEFDILRFFSMGLCSRRVYVPPMLKTIEELKVRICNALASVTEQMLQNVWREMDYHLNVVHVTKGSRIEHL</sequence>
<evidence type="ECO:0000313" key="2">
    <source>
        <dbReference type="Proteomes" id="UP000499080"/>
    </source>
</evidence>
<dbReference type="OrthoDB" id="7922405at2759"/>
<proteinExistence type="predicted"/>
<evidence type="ECO:0000313" key="1">
    <source>
        <dbReference type="EMBL" id="GBM49510.1"/>
    </source>
</evidence>
<dbReference type="Proteomes" id="UP000499080">
    <property type="component" value="Unassembled WGS sequence"/>
</dbReference>
<accession>A0A4Y2G719</accession>
<dbReference type="EMBL" id="BGPR01001260">
    <property type="protein sequence ID" value="GBM49510.1"/>
    <property type="molecule type" value="Genomic_DNA"/>
</dbReference>
<keyword evidence="2" id="KW-1185">Reference proteome</keyword>